<feature type="region of interest" description="Disordered" evidence="1">
    <location>
        <begin position="22"/>
        <end position="52"/>
    </location>
</feature>
<keyword evidence="4" id="KW-1185">Reference proteome</keyword>
<evidence type="ECO:0000313" key="3">
    <source>
        <dbReference type="EMBL" id="KAL3830419.1"/>
    </source>
</evidence>
<organism evidence="3 4">
    <name type="scientific">Penstemon smallii</name>
    <dbReference type="NCBI Taxonomy" id="265156"/>
    <lineage>
        <taxon>Eukaryota</taxon>
        <taxon>Viridiplantae</taxon>
        <taxon>Streptophyta</taxon>
        <taxon>Embryophyta</taxon>
        <taxon>Tracheophyta</taxon>
        <taxon>Spermatophyta</taxon>
        <taxon>Magnoliopsida</taxon>
        <taxon>eudicotyledons</taxon>
        <taxon>Gunneridae</taxon>
        <taxon>Pentapetalae</taxon>
        <taxon>asterids</taxon>
        <taxon>lamiids</taxon>
        <taxon>Lamiales</taxon>
        <taxon>Plantaginaceae</taxon>
        <taxon>Cheloneae</taxon>
        <taxon>Penstemon</taxon>
    </lineage>
</organism>
<dbReference type="EMBL" id="JBJXBP010000005">
    <property type="protein sequence ID" value="KAL3830419.1"/>
    <property type="molecule type" value="Genomic_DNA"/>
</dbReference>
<protein>
    <submittedName>
        <fullName evidence="3">Uncharacterized protein</fullName>
    </submittedName>
</protein>
<gene>
    <name evidence="3" type="ORF">ACJIZ3_019221</name>
</gene>
<keyword evidence="2" id="KW-1133">Transmembrane helix</keyword>
<sequence>MAKVTQLFGGVLTKSSKFNQPRFICSQPSPIKSMGEKLSPSNRRREKPTSPRIRDLEKHMCLGKQTNYTTKFAKSEMQAMALEMKKLRPSPIAHDGVGLRVEMAAKMENNGRGSSVGLVTGRTRGLRWKMENNGRGSRVGLVTGRARGMRREGCGSMQRSDSGWHVIELIGAFHFLYLFYLFCLY</sequence>
<evidence type="ECO:0000313" key="4">
    <source>
        <dbReference type="Proteomes" id="UP001634393"/>
    </source>
</evidence>
<dbReference type="Proteomes" id="UP001634393">
    <property type="component" value="Unassembled WGS sequence"/>
</dbReference>
<evidence type="ECO:0000256" key="1">
    <source>
        <dbReference type="SAM" id="MobiDB-lite"/>
    </source>
</evidence>
<keyword evidence="2" id="KW-0472">Membrane</keyword>
<proteinExistence type="predicted"/>
<feature type="transmembrane region" description="Helical" evidence="2">
    <location>
        <begin position="164"/>
        <end position="184"/>
    </location>
</feature>
<reference evidence="3 4" key="1">
    <citation type="submission" date="2024-12" db="EMBL/GenBank/DDBJ databases">
        <title>The unique morphological basis and parallel evolutionary history of personate flowers in Penstemon.</title>
        <authorList>
            <person name="Depatie T.H."/>
            <person name="Wessinger C.A."/>
        </authorList>
    </citation>
    <scope>NUCLEOTIDE SEQUENCE [LARGE SCALE GENOMIC DNA]</scope>
    <source>
        <strain evidence="3">WTNN_2</strain>
        <tissue evidence="3">Leaf</tissue>
    </source>
</reference>
<accession>A0ABD3T0K7</accession>
<name>A0ABD3T0K7_9LAMI</name>
<comment type="caution">
    <text evidence="3">The sequence shown here is derived from an EMBL/GenBank/DDBJ whole genome shotgun (WGS) entry which is preliminary data.</text>
</comment>
<dbReference type="AlphaFoldDB" id="A0ABD3T0K7"/>
<keyword evidence="2" id="KW-0812">Transmembrane</keyword>
<evidence type="ECO:0000256" key="2">
    <source>
        <dbReference type="SAM" id="Phobius"/>
    </source>
</evidence>